<evidence type="ECO:0000313" key="4">
    <source>
        <dbReference type="Proteomes" id="UP000199513"/>
    </source>
</evidence>
<accession>A0A1I2JBF9</accession>
<dbReference type="Proteomes" id="UP000199513">
    <property type="component" value="Unassembled WGS sequence"/>
</dbReference>
<dbReference type="GO" id="GO:0005829">
    <property type="term" value="C:cytosol"/>
    <property type="evidence" value="ECO:0007669"/>
    <property type="project" value="TreeGrafter"/>
</dbReference>
<dbReference type="PANTHER" id="PTHR11803:SF39">
    <property type="entry name" value="2-IMINOBUTANOATE_2-IMINOPROPANOATE DEAMINASE"/>
    <property type="match status" value="1"/>
</dbReference>
<dbReference type="EMBL" id="FONY01000045">
    <property type="protein sequence ID" value="SFF51310.1"/>
    <property type="molecule type" value="Genomic_DNA"/>
</dbReference>
<proteinExistence type="inferred from homology"/>
<feature type="signal peptide" evidence="2">
    <location>
        <begin position="1"/>
        <end position="23"/>
    </location>
</feature>
<keyword evidence="4" id="KW-1185">Reference proteome</keyword>
<dbReference type="InterPro" id="IPR035959">
    <property type="entry name" value="RutC-like_sf"/>
</dbReference>
<dbReference type="Pfam" id="PF01042">
    <property type="entry name" value="Ribonuc_L-PSP"/>
    <property type="match status" value="1"/>
</dbReference>
<keyword evidence="2" id="KW-0732">Signal</keyword>
<dbReference type="OrthoDB" id="9803101at2"/>
<dbReference type="NCBIfam" id="TIGR00004">
    <property type="entry name" value="Rid family detoxifying hydrolase"/>
    <property type="match status" value="1"/>
</dbReference>
<dbReference type="Gene3D" id="3.30.1330.40">
    <property type="entry name" value="RutC-like"/>
    <property type="match status" value="1"/>
</dbReference>
<protein>
    <submittedName>
        <fullName evidence="3">Endoribonuclease L-PSP</fullName>
    </submittedName>
</protein>
<dbReference type="FunFam" id="3.30.1330.40:FF:000001">
    <property type="entry name" value="L-PSP family endoribonuclease"/>
    <property type="match status" value="1"/>
</dbReference>
<organism evidence="3 4">
    <name type="scientific">Thermoflexibacter ruber</name>
    <dbReference type="NCBI Taxonomy" id="1003"/>
    <lineage>
        <taxon>Bacteria</taxon>
        <taxon>Pseudomonadati</taxon>
        <taxon>Bacteroidota</taxon>
        <taxon>Cytophagia</taxon>
        <taxon>Cytophagales</taxon>
        <taxon>Thermoflexibacteraceae</taxon>
        <taxon>Thermoflexibacter</taxon>
    </lineage>
</organism>
<dbReference type="PROSITE" id="PS51257">
    <property type="entry name" value="PROKAR_LIPOPROTEIN"/>
    <property type="match status" value="1"/>
</dbReference>
<dbReference type="CDD" id="cd00448">
    <property type="entry name" value="YjgF_YER057c_UK114_family"/>
    <property type="match status" value="1"/>
</dbReference>
<reference evidence="4" key="1">
    <citation type="submission" date="2016-10" db="EMBL/GenBank/DDBJ databases">
        <authorList>
            <person name="Varghese N."/>
            <person name="Submissions S."/>
        </authorList>
    </citation>
    <scope>NUCLEOTIDE SEQUENCE [LARGE SCALE GENOMIC DNA]</scope>
    <source>
        <strain>GEY</strain>
        <strain evidence="4">DSM 9560</strain>
    </source>
</reference>
<feature type="chain" id="PRO_5011790263" evidence="2">
    <location>
        <begin position="24"/>
        <end position="170"/>
    </location>
</feature>
<dbReference type="InterPro" id="IPR006175">
    <property type="entry name" value="YjgF/YER057c/UK114"/>
</dbReference>
<dbReference type="AlphaFoldDB" id="A0A1I2JBF9"/>
<sequence length="170" mass="18374">MKYLFLSFLLGLLGVVACSPRTAQIEGNAEVSKSIDTSVIISPSTERRIIYTEKAPKPVGPYSQAIFKNNTLYVAGQLGIDPKTGLLVGDSIDVQTRQALENIKVIVEEAGLRLSDVVQTTVYLKNINDFNKMNKVYATYFGGISPARATIEVAAIPLKAKVEIVAVAAK</sequence>
<evidence type="ECO:0000256" key="1">
    <source>
        <dbReference type="ARBA" id="ARBA00010552"/>
    </source>
</evidence>
<dbReference type="PANTHER" id="PTHR11803">
    <property type="entry name" value="2-IMINOBUTANOATE/2-IMINOPROPANOATE DEAMINASE RIDA"/>
    <property type="match status" value="1"/>
</dbReference>
<evidence type="ECO:0000313" key="3">
    <source>
        <dbReference type="EMBL" id="SFF51310.1"/>
    </source>
</evidence>
<dbReference type="STRING" id="1003.SAMN04488541_104514"/>
<dbReference type="InterPro" id="IPR006056">
    <property type="entry name" value="RidA"/>
</dbReference>
<gene>
    <name evidence="3" type="ORF">SAMN04488541_104514</name>
</gene>
<evidence type="ECO:0000256" key="2">
    <source>
        <dbReference type="SAM" id="SignalP"/>
    </source>
</evidence>
<dbReference type="GO" id="GO:0019239">
    <property type="term" value="F:deaminase activity"/>
    <property type="evidence" value="ECO:0007669"/>
    <property type="project" value="TreeGrafter"/>
</dbReference>
<name>A0A1I2JBF9_9BACT</name>
<comment type="similarity">
    <text evidence="1">Belongs to the RutC family.</text>
</comment>
<dbReference type="SUPFAM" id="SSF55298">
    <property type="entry name" value="YjgF-like"/>
    <property type="match status" value="1"/>
</dbReference>
<dbReference type="RefSeq" id="WP_091549056.1">
    <property type="nucleotide sequence ID" value="NZ_FONY01000045.1"/>
</dbReference>